<name>A0A7S7YEG2_9VIRU</name>
<keyword evidence="2" id="KW-1185">Reference proteome</keyword>
<evidence type="ECO:0000313" key="1">
    <source>
        <dbReference type="EMBL" id="QPB44282.1"/>
    </source>
</evidence>
<accession>A0A7S7YEG2</accession>
<dbReference type="EMBL" id="MW018138">
    <property type="protein sequence ID" value="QPB44282.1"/>
    <property type="molecule type" value="Genomic_DNA"/>
</dbReference>
<protein>
    <submittedName>
        <fullName evidence="1">Uncharacterized protein</fullName>
    </submittedName>
</protein>
<dbReference type="KEGG" id="vg:80543478"/>
<dbReference type="Proteomes" id="UP001162098">
    <property type="component" value="Segment"/>
</dbReference>
<organism evidence="1 2">
    <name type="scientific">Medusavirus stheno T3</name>
    <dbReference type="NCBI Taxonomy" id="3069717"/>
    <lineage>
        <taxon>Viruses</taxon>
        <taxon>Varidnaviria</taxon>
        <taxon>Bamfordvirae</taxon>
        <taxon>Nucleocytoviricota</taxon>
        <taxon>Megaviricetes</taxon>
        <taxon>Mamonoviridae</taxon>
        <taxon>Medusavirus</taxon>
        <taxon>Medusavirus sthenus</taxon>
    </lineage>
</organism>
<evidence type="ECO:0000313" key="2">
    <source>
        <dbReference type="Proteomes" id="UP001162098"/>
    </source>
</evidence>
<reference evidence="1 2" key="1">
    <citation type="submission" date="2020-09" db="EMBL/GenBank/DDBJ databases">
        <authorList>
            <person name="Zhang R."/>
            <person name="Garcia K."/>
            <person name="Ogata H."/>
        </authorList>
    </citation>
    <scope>NUCLEOTIDE SEQUENCE [LARGE SCALE GENOMIC DNA]</scope>
    <source>
        <strain evidence="2">stheno</strain>
    </source>
</reference>
<proteinExistence type="predicted"/>
<sequence length="271" mass="29712">MTTKHSAVGKFKVLDFGNGQLVAGAARMDRTIIDVHQSVVTVFGNQHTHYANHVIEYKFNDGIAITFARLGDEAEVRIAVTPGFRRLVMPDIVQRRPSWVAHADPASVVTDETHAAVVASYAFGPDRPHAERIDYYTNPISKTLGVTTRCTLVSFPETGQPESMADHVAFRLKPEPVADQRPFVTHEARRVRLPTLAPLPLAPPDCTVVEVPRLVFDPQGTAMAERSLVASSGDDNAMAISRIYYLESVVRAGWEKARECLAAAGLEIVDV</sequence>